<evidence type="ECO:0000313" key="3">
    <source>
        <dbReference type="EMBL" id="GCA73435.1"/>
    </source>
</evidence>
<dbReference type="Pfam" id="PF11947">
    <property type="entry name" value="DUF3464"/>
    <property type="match status" value="1"/>
</dbReference>
<dbReference type="InterPro" id="IPR021855">
    <property type="entry name" value="PAM68-like"/>
</dbReference>
<gene>
    <name evidence="3" type="ORF">MiTe_00250</name>
</gene>
<dbReference type="Proteomes" id="UP000324917">
    <property type="component" value="Unassembled WGS sequence"/>
</dbReference>
<feature type="compositionally biased region" description="Basic and acidic residues" evidence="1">
    <location>
        <begin position="1"/>
        <end position="20"/>
    </location>
</feature>
<evidence type="ECO:0000256" key="2">
    <source>
        <dbReference type="SAM" id="Phobius"/>
    </source>
</evidence>
<reference evidence="3 4" key="1">
    <citation type="submission" date="2018-09" db="EMBL/GenBank/DDBJ databases">
        <title>Evolutionary history of phycoerythrin pigmentation in the water bloom-forming cyanobacterium Microcystis aeruginosa.</title>
        <authorList>
            <person name="Tanabe Y."/>
            <person name="Tanabe Y."/>
            <person name="Yamaguchi H."/>
        </authorList>
    </citation>
    <scope>NUCLEOTIDE SEQUENCE [LARGE SCALE GENOMIC DNA]</scope>
    <source>
        <strain evidence="3 4">NIES-2520</strain>
    </source>
</reference>
<dbReference type="AlphaFoldDB" id="A0A5A5REQ2"/>
<dbReference type="EMBL" id="BHVP01000002">
    <property type="protein sequence ID" value="GCA73435.1"/>
    <property type="molecule type" value="Genomic_DNA"/>
</dbReference>
<feature type="region of interest" description="Disordered" evidence="1">
    <location>
        <begin position="1"/>
        <end position="44"/>
    </location>
</feature>
<evidence type="ECO:0000256" key="1">
    <source>
        <dbReference type="SAM" id="MobiDB-lite"/>
    </source>
</evidence>
<name>A0A5A5REQ2_MICAE</name>
<sequence length="154" mass="17359">MASESKSTEKKERLPFEPRQNKRKTPKIAPSPVPPPIKTRSEETSLKAIPQAVSQRMAKRMAVFCGIPTVLGITSFFGFYWIISHDLLEIPSYVAMLVSLSLFGLGFIGLSYGIFSASWDEDRVGDWLGWQEFQANFGRTIAAWRSGKKEVEEK</sequence>
<proteinExistence type="predicted"/>
<keyword evidence="2" id="KW-1133">Transmembrane helix</keyword>
<evidence type="ECO:0008006" key="5">
    <source>
        <dbReference type="Google" id="ProtNLM"/>
    </source>
</evidence>
<feature type="transmembrane region" description="Helical" evidence="2">
    <location>
        <begin position="61"/>
        <end position="83"/>
    </location>
</feature>
<accession>A0A5A5REQ2</accession>
<comment type="caution">
    <text evidence="3">The sequence shown here is derived from an EMBL/GenBank/DDBJ whole genome shotgun (WGS) entry which is preliminary data.</text>
</comment>
<dbReference type="PANTHER" id="PTHR34575">
    <property type="entry name" value="PROTEIN PAM68, CHLOROPLASTIC"/>
    <property type="match status" value="1"/>
</dbReference>
<feature type="transmembrane region" description="Helical" evidence="2">
    <location>
        <begin position="95"/>
        <end position="115"/>
    </location>
</feature>
<organism evidence="3 4">
    <name type="scientific">Microcystis aeruginosa NIES-2520</name>
    <dbReference type="NCBI Taxonomy" id="2303982"/>
    <lineage>
        <taxon>Bacteria</taxon>
        <taxon>Bacillati</taxon>
        <taxon>Cyanobacteriota</taxon>
        <taxon>Cyanophyceae</taxon>
        <taxon>Oscillatoriophycideae</taxon>
        <taxon>Chroococcales</taxon>
        <taxon>Microcystaceae</taxon>
        <taxon>Microcystis</taxon>
    </lineage>
</organism>
<keyword evidence="2" id="KW-0472">Membrane</keyword>
<protein>
    <recommendedName>
        <fullName evidence="5">DUF3464 family protein</fullName>
    </recommendedName>
</protein>
<dbReference type="PANTHER" id="PTHR34575:SF1">
    <property type="entry name" value="PROTEIN PAM68, CHLOROPLASTIC"/>
    <property type="match status" value="1"/>
</dbReference>
<keyword evidence="2" id="KW-0812">Transmembrane</keyword>
<dbReference type="RefSeq" id="WP_149985385.1">
    <property type="nucleotide sequence ID" value="NZ_BHVP01000002.1"/>
</dbReference>
<evidence type="ECO:0000313" key="4">
    <source>
        <dbReference type="Proteomes" id="UP000324917"/>
    </source>
</evidence>